<sequence length="42" mass="4596">ITDIIMSEISLKNLLGHNSCDDLNYGSITDINNEQKATSSKV</sequence>
<feature type="non-terminal residue" evidence="1">
    <location>
        <position position="1"/>
    </location>
</feature>
<dbReference type="AlphaFoldDB" id="A0A8S2EIH7"/>
<dbReference type="EMBL" id="CAJOBA010034858">
    <property type="protein sequence ID" value="CAF3993502.1"/>
    <property type="molecule type" value="Genomic_DNA"/>
</dbReference>
<accession>A0A8S2EIH7</accession>
<evidence type="ECO:0000313" key="1">
    <source>
        <dbReference type="EMBL" id="CAF1182216.1"/>
    </source>
</evidence>
<evidence type="ECO:0000313" key="2">
    <source>
        <dbReference type="EMBL" id="CAF3993502.1"/>
    </source>
</evidence>
<reference evidence="1" key="1">
    <citation type="submission" date="2021-02" db="EMBL/GenBank/DDBJ databases">
        <authorList>
            <person name="Nowell W R."/>
        </authorList>
    </citation>
    <scope>NUCLEOTIDE SEQUENCE</scope>
</reference>
<gene>
    <name evidence="1" type="ORF">OVA965_LOCUS23120</name>
    <name evidence="2" type="ORF">TMI583_LOCUS23838</name>
</gene>
<name>A0A8S2EIH7_9BILA</name>
<comment type="caution">
    <text evidence="1">The sequence shown here is derived from an EMBL/GenBank/DDBJ whole genome shotgun (WGS) entry which is preliminary data.</text>
</comment>
<dbReference type="EMBL" id="CAJNOK010013329">
    <property type="protein sequence ID" value="CAF1182216.1"/>
    <property type="molecule type" value="Genomic_DNA"/>
</dbReference>
<dbReference type="Proteomes" id="UP000677228">
    <property type="component" value="Unassembled WGS sequence"/>
</dbReference>
<proteinExistence type="predicted"/>
<dbReference type="Proteomes" id="UP000682733">
    <property type="component" value="Unassembled WGS sequence"/>
</dbReference>
<organism evidence="1 3">
    <name type="scientific">Didymodactylos carnosus</name>
    <dbReference type="NCBI Taxonomy" id="1234261"/>
    <lineage>
        <taxon>Eukaryota</taxon>
        <taxon>Metazoa</taxon>
        <taxon>Spiralia</taxon>
        <taxon>Gnathifera</taxon>
        <taxon>Rotifera</taxon>
        <taxon>Eurotatoria</taxon>
        <taxon>Bdelloidea</taxon>
        <taxon>Philodinida</taxon>
        <taxon>Philodinidae</taxon>
        <taxon>Didymodactylos</taxon>
    </lineage>
</organism>
<protein>
    <submittedName>
        <fullName evidence="1">Uncharacterized protein</fullName>
    </submittedName>
</protein>
<evidence type="ECO:0000313" key="3">
    <source>
        <dbReference type="Proteomes" id="UP000677228"/>
    </source>
</evidence>